<dbReference type="PANTHER" id="PTHR35807">
    <property type="entry name" value="TRANSCRIPTIONAL REGULATOR REDD-RELATED"/>
    <property type="match status" value="1"/>
</dbReference>
<evidence type="ECO:0000256" key="1">
    <source>
        <dbReference type="ARBA" id="ARBA00005820"/>
    </source>
</evidence>
<feature type="DNA-binding region" description="OmpR/PhoB-type" evidence="5">
    <location>
        <begin position="17"/>
        <end position="112"/>
    </location>
</feature>
<dbReference type="SMART" id="SM00862">
    <property type="entry name" value="Trans_reg_C"/>
    <property type="match status" value="1"/>
</dbReference>
<dbReference type="InterPro" id="IPR036388">
    <property type="entry name" value="WH-like_DNA-bd_sf"/>
</dbReference>
<name>A0ABQ4EWC7_9ACTN</name>
<dbReference type="InterPro" id="IPR019734">
    <property type="entry name" value="TPR_rpt"/>
</dbReference>
<dbReference type="Pfam" id="PF13191">
    <property type="entry name" value="AAA_16"/>
    <property type="match status" value="1"/>
</dbReference>
<keyword evidence="3 5" id="KW-0238">DNA-binding</keyword>
<dbReference type="Gene3D" id="1.25.40.10">
    <property type="entry name" value="Tetratricopeptide repeat domain"/>
    <property type="match status" value="2"/>
</dbReference>
<feature type="domain" description="OmpR/PhoB-type" evidence="7">
    <location>
        <begin position="17"/>
        <end position="112"/>
    </location>
</feature>
<dbReference type="Gene3D" id="1.10.10.10">
    <property type="entry name" value="Winged helix-like DNA-binding domain superfamily/Winged helix DNA-binding domain"/>
    <property type="match status" value="1"/>
</dbReference>
<dbReference type="InterPro" id="IPR011990">
    <property type="entry name" value="TPR-like_helical_dom_sf"/>
</dbReference>
<comment type="similarity">
    <text evidence="1">Belongs to the AfsR/DnrI/RedD regulatory family.</text>
</comment>
<keyword evidence="9" id="KW-1185">Reference proteome</keyword>
<gene>
    <name evidence="8" type="ORF">Pma05_55040</name>
</gene>
<dbReference type="RefSeq" id="WP_203860346.1">
    <property type="nucleotide sequence ID" value="NZ_BAAAZQ010000031.1"/>
</dbReference>
<dbReference type="InterPro" id="IPR001867">
    <property type="entry name" value="OmpR/PhoB-type_DNA-bd"/>
</dbReference>
<proteinExistence type="inferred from homology"/>
<dbReference type="EMBL" id="BONX01000038">
    <property type="protein sequence ID" value="GIG98931.1"/>
    <property type="molecule type" value="Genomic_DNA"/>
</dbReference>
<feature type="region of interest" description="Disordered" evidence="6">
    <location>
        <begin position="1"/>
        <end position="22"/>
    </location>
</feature>
<comment type="caution">
    <text evidence="8">The sequence shown here is derived from an EMBL/GenBank/DDBJ whole genome shotgun (WGS) entry which is preliminary data.</text>
</comment>
<dbReference type="InterPro" id="IPR027417">
    <property type="entry name" value="P-loop_NTPase"/>
</dbReference>
<dbReference type="Gene3D" id="3.40.50.300">
    <property type="entry name" value="P-loop containing nucleotide triphosphate hydrolases"/>
    <property type="match status" value="1"/>
</dbReference>
<keyword evidence="2" id="KW-0805">Transcription regulation</keyword>
<dbReference type="PRINTS" id="PR00364">
    <property type="entry name" value="DISEASERSIST"/>
</dbReference>
<dbReference type="SUPFAM" id="SSF52540">
    <property type="entry name" value="P-loop containing nucleoside triphosphate hydrolases"/>
    <property type="match status" value="1"/>
</dbReference>
<keyword evidence="4" id="KW-0804">Transcription</keyword>
<reference evidence="8 9" key="1">
    <citation type="submission" date="2021-01" db="EMBL/GenBank/DDBJ databases">
        <title>Whole genome shotgun sequence of Plantactinospora mayteni NBRC 109088.</title>
        <authorList>
            <person name="Komaki H."/>
            <person name="Tamura T."/>
        </authorList>
    </citation>
    <scope>NUCLEOTIDE SEQUENCE [LARGE SCALE GENOMIC DNA]</scope>
    <source>
        <strain evidence="8 9">NBRC 109088</strain>
    </source>
</reference>
<dbReference type="Pfam" id="PF13424">
    <property type="entry name" value="TPR_12"/>
    <property type="match status" value="1"/>
</dbReference>
<protein>
    <submittedName>
        <fullName evidence="8">SARP family transcriptional regulator</fullName>
    </submittedName>
</protein>
<dbReference type="SMART" id="SM00382">
    <property type="entry name" value="AAA"/>
    <property type="match status" value="1"/>
</dbReference>
<evidence type="ECO:0000256" key="2">
    <source>
        <dbReference type="ARBA" id="ARBA00023015"/>
    </source>
</evidence>
<accession>A0ABQ4EWC7</accession>
<evidence type="ECO:0000256" key="6">
    <source>
        <dbReference type="SAM" id="MobiDB-lite"/>
    </source>
</evidence>
<dbReference type="InterPro" id="IPR041664">
    <property type="entry name" value="AAA_16"/>
</dbReference>
<dbReference type="SMART" id="SM00028">
    <property type="entry name" value="TPR"/>
    <property type="match status" value="3"/>
</dbReference>
<sequence length="975" mass="106312">MTSSVRLGADPSRRSGQEETTSSLEIRLMGSIEVCHDGRAIVLPGRRVRALLVLLALSAGRTVSIDTLANGIWDDTPPVRVRGSLQTYVGRLRRALGHDTITTEASGYTLQIPRHAVDVLAFLDRVEAAGRATDPEQERQALAAALSSWRDPPFGEILSEWMERHEAPQLVQRHLLALERRIDLDLAAGDHAACAIELHSQVERHPLRESLWVRLLLALHGCGRTAEALDQFATLRTRLTEELGVDPSPELQRLHRRLLSEPDPATGSTASRTVGPTPPQDTPSDIPRQLPADTHAFAGRADAITTLDALLARLGSSEGSRIVTIHGPAGVGKTTLAVHWAHRIKAHFPDGQLFVNLHGYGPGTPVSPLLALDALLRGVGVPGNRMPEDLEQRSALLRTELAGRRFLLVLDNARDAGQVRPLLPGGEGLVLVTSRSQLRSLAAREGARRVALQPMPVSDSVGLLTSRLGPLFTQWNQPLDPDELAELADLCGHLPVALAIAAERAGRDRGRLLRALNAQLRGQRDRLDGLRTGDDPLTDVRAVFEWSYRTLDDDAARMFRLIGLHPDTYLSVSAVAALAGTTVMHAERVLDRLTGCHLLGDARPGWYQIHDLVRMYAGELVRQVDSEDVRRGATQRLQRWYVHSAANGRSALGRLHPLIVIGDPEPDLVPEEFTEGRQVSEWWLDHRRNLTMLLAEAAASADHRFVFTLAPLADAFLQTTGCQDEAVQLLQLAESSARLAGDATAQAICASQLGGAHVDGRQFDRALAYLGRARDLFHEVNHRAGKLVAMMNTGVVMMTTGHTGEAVALLEETLGEARQTGMPDRVVAILNNLAYAYMQAERYDEAIAVAEEAVRGYRERGSAFGQATAVHTVGTAYLHRGSTVEAHHNLMRAFDLHRKLGDSSSAAATLRDLGLAQRELGKVDEARESWLSALRMFERLGTADNINITRHDLQTLVGSLGDLPQGAHPSNGHAI</sequence>
<dbReference type="SUPFAM" id="SSF46894">
    <property type="entry name" value="C-terminal effector domain of the bipartite response regulators"/>
    <property type="match status" value="1"/>
</dbReference>
<dbReference type="InterPro" id="IPR016032">
    <property type="entry name" value="Sig_transdc_resp-reg_C-effctor"/>
</dbReference>
<dbReference type="InterPro" id="IPR051677">
    <property type="entry name" value="AfsR-DnrI-RedD_regulator"/>
</dbReference>
<evidence type="ECO:0000313" key="9">
    <source>
        <dbReference type="Proteomes" id="UP000621500"/>
    </source>
</evidence>
<dbReference type="SMART" id="SM01043">
    <property type="entry name" value="BTAD"/>
    <property type="match status" value="1"/>
</dbReference>
<feature type="region of interest" description="Disordered" evidence="6">
    <location>
        <begin position="261"/>
        <end position="290"/>
    </location>
</feature>
<dbReference type="InterPro" id="IPR003593">
    <property type="entry name" value="AAA+_ATPase"/>
</dbReference>
<evidence type="ECO:0000256" key="5">
    <source>
        <dbReference type="PROSITE-ProRule" id="PRU01091"/>
    </source>
</evidence>
<evidence type="ECO:0000313" key="8">
    <source>
        <dbReference type="EMBL" id="GIG98931.1"/>
    </source>
</evidence>
<evidence type="ECO:0000256" key="3">
    <source>
        <dbReference type="ARBA" id="ARBA00023125"/>
    </source>
</evidence>
<dbReference type="PANTHER" id="PTHR35807:SF1">
    <property type="entry name" value="TRANSCRIPTIONAL REGULATOR REDD"/>
    <property type="match status" value="1"/>
</dbReference>
<dbReference type="CDD" id="cd15831">
    <property type="entry name" value="BTAD"/>
    <property type="match status" value="1"/>
</dbReference>
<dbReference type="SUPFAM" id="SSF48452">
    <property type="entry name" value="TPR-like"/>
    <property type="match status" value="2"/>
</dbReference>
<evidence type="ECO:0000259" key="7">
    <source>
        <dbReference type="PROSITE" id="PS51755"/>
    </source>
</evidence>
<evidence type="ECO:0000256" key="4">
    <source>
        <dbReference type="ARBA" id="ARBA00023163"/>
    </source>
</evidence>
<dbReference type="PROSITE" id="PS51755">
    <property type="entry name" value="OMPR_PHOB"/>
    <property type="match status" value="1"/>
</dbReference>
<dbReference type="Pfam" id="PF03704">
    <property type="entry name" value="BTAD"/>
    <property type="match status" value="1"/>
</dbReference>
<dbReference type="InterPro" id="IPR005158">
    <property type="entry name" value="BTAD"/>
</dbReference>
<organism evidence="8 9">
    <name type="scientific">Plantactinospora mayteni</name>
    <dbReference type="NCBI Taxonomy" id="566021"/>
    <lineage>
        <taxon>Bacteria</taxon>
        <taxon>Bacillati</taxon>
        <taxon>Actinomycetota</taxon>
        <taxon>Actinomycetes</taxon>
        <taxon>Micromonosporales</taxon>
        <taxon>Micromonosporaceae</taxon>
        <taxon>Plantactinospora</taxon>
    </lineage>
</organism>
<dbReference type="Proteomes" id="UP000621500">
    <property type="component" value="Unassembled WGS sequence"/>
</dbReference>
<dbReference type="Pfam" id="PF00486">
    <property type="entry name" value="Trans_reg_C"/>
    <property type="match status" value="1"/>
</dbReference>